<dbReference type="GO" id="GO:0005737">
    <property type="term" value="C:cytoplasm"/>
    <property type="evidence" value="ECO:0007669"/>
    <property type="project" value="UniProtKB-SubCell"/>
</dbReference>
<dbReference type="NCBIfam" id="TIGR01351">
    <property type="entry name" value="adk"/>
    <property type="match status" value="1"/>
</dbReference>
<dbReference type="InterPro" id="IPR033690">
    <property type="entry name" value="Adenylat_kinase_CS"/>
</dbReference>
<reference evidence="9" key="1">
    <citation type="submission" date="2017-06" db="EMBL/GenBank/DDBJ databases">
        <authorList>
            <person name="Varghese N."/>
            <person name="Submissions S."/>
        </authorList>
    </citation>
    <scope>NUCLEOTIDE SEQUENCE [LARGE SCALE GENOMIC DNA]</scope>
    <source>
        <strain evidence="9">DSM 15668</strain>
    </source>
</reference>
<keyword evidence="9" id="KW-1185">Reference proteome</keyword>
<dbReference type="UniPathway" id="UPA00588">
    <property type="reaction ID" value="UER00649"/>
</dbReference>
<dbReference type="InterPro" id="IPR000850">
    <property type="entry name" value="Adenylat/UMP-CMP_kin"/>
</dbReference>
<dbReference type="GO" id="GO:0044209">
    <property type="term" value="P:AMP salvage"/>
    <property type="evidence" value="ECO:0007669"/>
    <property type="project" value="UniProtKB-UniRule"/>
</dbReference>
<dbReference type="NCBIfam" id="NF011105">
    <property type="entry name" value="PRK14532.1"/>
    <property type="match status" value="1"/>
</dbReference>
<dbReference type="Proteomes" id="UP000198405">
    <property type="component" value="Unassembled WGS sequence"/>
</dbReference>
<feature type="binding site" evidence="5">
    <location>
        <begin position="58"/>
        <end position="60"/>
    </location>
    <ligand>
        <name>AMP</name>
        <dbReference type="ChEBI" id="CHEBI:456215"/>
    </ligand>
</feature>
<feature type="binding site" evidence="5">
    <location>
        <position position="129"/>
    </location>
    <ligand>
        <name>ATP</name>
        <dbReference type="ChEBI" id="CHEBI:30616"/>
    </ligand>
</feature>
<evidence type="ECO:0000313" key="8">
    <source>
        <dbReference type="EMBL" id="SNR84946.1"/>
    </source>
</evidence>
<dbReference type="Gene3D" id="3.40.50.300">
    <property type="entry name" value="P-loop containing nucleotide triphosphate hydrolases"/>
    <property type="match status" value="1"/>
</dbReference>
<gene>
    <name evidence="5" type="primary">adk</name>
    <name evidence="8" type="ORF">SAMN06265340_11051</name>
</gene>
<evidence type="ECO:0000256" key="2">
    <source>
        <dbReference type="ARBA" id="ARBA00022727"/>
    </source>
</evidence>
<dbReference type="InterPro" id="IPR027417">
    <property type="entry name" value="P-loop_NTPase"/>
</dbReference>
<evidence type="ECO:0000256" key="1">
    <source>
        <dbReference type="ARBA" id="ARBA00022679"/>
    </source>
</evidence>
<keyword evidence="2 5" id="KW-0545">Nucleotide biosynthesis</keyword>
<dbReference type="NCBIfam" id="NF011100">
    <property type="entry name" value="PRK14527.1"/>
    <property type="match status" value="1"/>
</dbReference>
<evidence type="ECO:0000256" key="5">
    <source>
        <dbReference type="HAMAP-Rule" id="MF_00235"/>
    </source>
</evidence>
<keyword evidence="4 5" id="KW-0418">Kinase</keyword>
<dbReference type="InterPro" id="IPR006259">
    <property type="entry name" value="Adenyl_kin_sub"/>
</dbReference>
<feature type="region of interest" description="NMP" evidence="5">
    <location>
        <begin position="31"/>
        <end position="60"/>
    </location>
</feature>
<comment type="domain">
    <text evidence="5">Consists of three domains, a large central CORE domain and two small peripheral domains, NMPbind and LID, which undergo movements during catalysis. The LID domain closes over the site of phosphoryl transfer upon ATP binding. Assembling and dissambling the active center during each catalytic cycle provides an effective means to prevent ATP hydrolysis.</text>
</comment>
<dbReference type="Pfam" id="PF00406">
    <property type="entry name" value="ADK"/>
    <property type="match status" value="1"/>
</dbReference>
<dbReference type="AlphaFoldDB" id="A0A238ZNB1"/>
<dbReference type="OrthoDB" id="9805030at2"/>
<comment type="pathway">
    <text evidence="5">Purine metabolism; AMP biosynthesis via salvage pathway; AMP from ADP: step 1/1.</text>
</comment>
<keyword evidence="3 5" id="KW-0547">Nucleotide-binding</keyword>
<feature type="binding site" evidence="5">
    <location>
        <position position="37"/>
    </location>
    <ligand>
        <name>AMP</name>
        <dbReference type="ChEBI" id="CHEBI:456215"/>
    </ligand>
</feature>
<dbReference type="EC" id="2.7.4.3" evidence="5 7"/>
<feature type="binding site" evidence="5">
    <location>
        <position position="131"/>
    </location>
    <ligand>
        <name>AMP</name>
        <dbReference type="ChEBI" id="CHEBI:456215"/>
    </ligand>
</feature>
<dbReference type="HAMAP" id="MF_00235">
    <property type="entry name" value="Adenylate_kinase_Adk"/>
    <property type="match status" value="1"/>
</dbReference>
<comment type="similarity">
    <text evidence="5 6">Belongs to the adenylate kinase family.</text>
</comment>
<feature type="binding site" evidence="5">
    <location>
        <begin position="11"/>
        <end position="16"/>
    </location>
    <ligand>
        <name>ATP</name>
        <dbReference type="ChEBI" id="CHEBI:30616"/>
    </ligand>
</feature>
<dbReference type="NCBIfam" id="NF002700">
    <property type="entry name" value="PRK02496.1"/>
    <property type="match status" value="1"/>
</dbReference>
<dbReference type="EMBL" id="FZOB01000010">
    <property type="protein sequence ID" value="SNR84946.1"/>
    <property type="molecule type" value="Genomic_DNA"/>
</dbReference>
<dbReference type="GO" id="GO:0004017">
    <property type="term" value="F:AMP kinase activity"/>
    <property type="evidence" value="ECO:0007669"/>
    <property type="project" value="UniProtKB-UniRule"/>
</dbReference>
<dbReference type="GO" id="GO:0005524">
    <property type="term" value="F:ATP binding"/>
    <property type="evidence" value="ECO:0007669"/>
    <property type="project" value="UniProtKB-UniRule"/>
</dbReference>
<dbReference type="PRINTS" id="PR00094">
    <property type="entry name" value="ADENYLTKNASE"/>
</dbReference>
<evidence type="ECO:0000256" key="7">
    <source>
        <dbReference type="RuleBase" id="RU003331"/>
    </source>
</evidence>
<comment type="function">
    <text evidence="5">Catalyzes the reversible transfer of the terminal phosphate group between ATP and AMP. Plays an important role in cellular energy homeostasis and in adenine nucleotide metabolism.</text>
</comment>
<evidence type="ECO:0000256" key="6">
    <source>
        <dbReference type="RuleBase" id="RU003330"/>
    </source>
</evidence>
<comment type="subunit">
    <text evidence="5 7">Monomer.</text>
</comment>
<keyword evidence="5 7" id="KW-0067">ATP-binding</keyword>
<dbReference type="CDD" id="cd01428">
    <property type="entry name" value="ADK"/>
    <property type="match status" value="1"/>
</dbReference>
<dbReference type="NCBIfam" id="NF011101">
    <property type="entry name" value="PRK14528.1"/>
    <property type="match status" value="1"/>
</dbReference>
<evidence type="ECO:0000256" key="4">
    <source>
        <dbReference type="ARBA" id="ARBA00022777"/>
    </source>
</evidence>
<name>A0A238ZNB1_9BACT</name>
<dbReference type="PANTHER" id="PTHR23359">
    <property type="entry name" value="NUCLEOTIDE KINASE"/>
    <property type="match status" value="1"/>
</dbReference>
<dbReference type="NCBIfam" id="NF011104">
    <property type="entry name" value="PRK14531.1"/>
    <property type="match status" value="1"/>
</dbReference>
<proteinExistence type="inferred from homology"/>
<dbReference type="SUPFAM" id="SSF52540">
    <property type="entry name" value="P-loop containing nucleoside triphosphate hydrolases"/>
    <property type="match status" value="1"/>
</dbReference>
<keyword evidence="5" id="KW-0963">Cytoplasm</keyword>
<comment type="caution">
    <text evidence="5">Lacks conserved residue(s) required for the propagation of feature annotation.</text>
</comment>
<feature type="binding site" evidence="5">
    <location>
        <position position="142"/>
    </location>
    <ligand>
        <name>AMP</name>
        <dbReference type="ChEBI" id="CHEBI:456215"/>
    </ligand>
</feature>
<dbReference type="PROSITE" id="PS00113">
    <property type="entry name" value="ADENYLATE_KINASE"/>
    <property type="match status" value="1"/>
</dbReference>
<feature type="binding site" evidence="5">
    <location>
        <begin position="87"/>
        <end position="90"/>
    </location>
    <ligand>
        <name>AMP</name>
        <dbReference type="ChEBI" id="CHEBI:456215"/>
    </ligand>
</feature>
<organism evidence="8 9">
    <name type="scientific">Desulfurobacterium atlanticum</name>
    <dbReference type="NCBI Taxonomy" id="240169"/>
    <lineage>
        <taxon>Bacteria</taxon>
        <taxon>Pseudomonadati</taxon>
        <taxon>Aquificota</taxon>
        <taxon>Aquificia</taxon>
        <taxon>Desulfurobacteriales</taxon>
        <taxon>Desulfurobacteriaceae</taxon>
        <taxon>Desulfurobacterium</taxon>
    </lineage>
</organism>
<feature type="binding site" evidence="5">
    <location>
        <position position="94"/>
    </location>
    <ligand>
        <name>AMP</name>
        <dbReference type="ChEBI" id="CHEBI:456215"/>
    </ligand>
</feature>
<feature type="binding site" evidence="5">
    <location>
        <position position="32"/>
    </location>
    <ligand>
        <name>AMP</name>
        <dbReference type="ChEBI" id="CHEBI:456215"/>
    </ligand>
</feature>
<feature type="binding site" evidence="5">
    <location>
        <position position="170"/>
    </location>
    <ligand>
        <name>ATP</name>
        <dbReference type="ChEBI" id="CHEBI:30616"/>
    </ligand>
</feature>
<evidence type="ECO:0000313" key="9">
    <source>
        <dbReference type="Proteomes" id="UP000198405"/>
    </source>
</evidence>
<evidence type="ECO:0000256" key="3">
    <source>
        <dbReference type="ARBA" id="ARBA00022741"/>
    </source>
</evidence>
<protein>
    <recommendedName>
        <fullName evidence="5 7">Adenylate kinase</fullName>
        <shortName evidence="5">AK</shortName>
        <ecNumber evidence="5 7">2.7.4.3</ecNumber>
    </recommendedName>
    <alternativeName>
        <fullName evidence="5">ATP-AMP transphosphorylase</fullName>
    </alternativeName>
    <alternativeName>
        <fullName evidence="5">ATP:AMP phosphotransferase</fullName>
    </alternativeName>
    <alternativeName>
        <fullName evidence="5">Adenylate monophosphate kinase</fullName>
    </alternativeName>
</protein>
<accession>A0A238ZNB1</accession>
<comment type="subcellular location">
    <subcellularLocation>
        <location evidence="5 7">Cytoplasm</location>
    </subcellularLocation>
</comment>
<keyword evidence="1 5" id="KW-0808">Transferase</keyword>
<sequence>MIKVVFLGPPGAGKGTQAVRIAEKFNVPHIATGDILRAAVKEGTELGKLAKSYMDRGELVPDDVIIGIIRERLSQDDVRSSGFILDGFPRTLPQAEALDELLSSINMELDKVIYLNVDDEEIVKRLLSRGRADDNEDVIRNRLEVYRKQTAPLIDYYKGKGLLAEINGVGDIDEITQKIVEAIGVNG</sequence>
<comment type="catalytic activity">
    <reaction evidence="5 7">
        <text>AMP + ATP = 2 ADP</text>
        <dbReference type="Rhea" id="RHEA:12973"/>
        <dbReference type="ChEBI" id="CHEBI:30616"/>
        <dbReference type="ChEBI" id="CHEBI:456215"/>
        <dbReference type="ChEBI" id="CHEBI:456216"/>
        <dbReference type="EC" id="2.7.4.3"/>
    </reaction>
</comment>
<dbReference type="NCBIfam" id="NF001381">
    <property type="entry name" value="PRK00279.1-3"/>
    <property type="match status" value="1"/>
</dbReference>